<keyword evidence="8" id="KW-1185">Reference proteome</keyword>
<protein>
    <recommendedName>
        <fullName evidence="2 5">peptidylprolyl isomerase</fullName>
        <ecNumber evidence="2 5">5.2.1.8</ecNumber>
    </recommendedName>
</protein>
<keyword evidence="3 5" id="KW-0697">Rotamase</keyword>
<evidence type="ECO:0000256" key="1">
    <source>
        <dbReference type="ARBA" id="ARBA00000971"/>
    </source>
</evidence>
<dbReference type="EMBL" id="LR904105">
    <property type="protein sequence ID" value="CAD7252582.1"/>
    <property type="molecule type" value="Genomic_DNA"/>
</dbReference>
<evidence type="ECO:0000259" key="6">
    <source>
        <dbReference type="PROSITE" id="PS50059"/>
    </source>
</evidence>
<evidence type="ECO:0000313" key="8">
    <source>
        <dbReference type="Proteomes" id="UP000677054"/>
    </source>
</evidence>
<proteinExistence type="predicted"/>
<name>A0A7R9AEH5_9CRUS</name>
<dbReference type="SUPFAM" id="SSF54534">
    <property type="entry name" value="FKBP-like"/>
    <property type="match status" value="1"/>
</dbReference>
<keyword evidence="4 5" id="KW-0413">Isomerase</keyword>
<gene>
    <name evidence="7" type="ORF">DSTB1V02_LOCUS12340</name>
</gene>
<accession>A0A7R9AEH5</accession>
<feature type="domain" description="PPIase FKBP-type" evidence="6">
    <location>
        <begin position="70"/>
        <end position="154"/>
    </location>
</feature>
<dbReference type="AlphaFoldDB" id="A0A7R9AEH5"/>
<organism evidence="7">
    <name type="scientific">Darwinula stevensoni</name>
    <dbReference type="NCBI Taxonomy" id="69355"/>
    <lineage>
        <taxon>Eukaryota</taxon>
        <taxon>Metazoa</taxon>
        <taxon>Ecdysozoa</taxon>
        <taxon>Arthropoda</taxon>
        <taxon>Crustacea</taxon>
        <taxon>Oligostraca</taxon>
        <taxon>Ostracoda</taxon>
        <taxon>Podocopa</taxon>
        <taxon>Podocopida</taxon>
        <taxon>Darwinulocopina</taxon>
        <taxon>Darwinuloidea</taxon>
        <taxon>Darwinulidae</taxon>
        <taxon>Darwinula</taxon>
    </lineage>
</organism>
<comment type="catalytic activity">
    <reaction evidence="1 5">
        <text>[protein]-peptidylproline (omega=180) = [protein]-peptidylproline (omega=0)</text>
        <dbReference type="Rhea" id="RHEA:16237"/>
        <dbReference type="Rhea" id="RHEA-COMP:10747"/>
        <dbReference type="Rhea" id="RHEA-COMP:10748"/>
        <dbReference type="ChEBI" id="CHEBI:83833"/>
        <dbReference type="ChEBI" id="CHEBI:83834"/>
        <dbReference type="EC" id="5.2.1.8"/>
    </reaction>
</comment>
<sequence length="154" mass="15832">MIDTESPAEKAAEEAKMKEMASQLPTLQAAMATTLADAKAGKLGASTTMTKGGVKVITLTKGTGAAMQTGETAKVNYIGTLLDGTKFDDSFSRGATLDFPVGVGRMIPGFDEAVGTMTHGTKAVIVVPSALGYGDQANGPIPAKSDLAFYIELL</sequence>
<dbReference type="Pfam" id="PF00254">
    <property type="entry name" value="FKBP_C"/>
    <property type="match status" value="1"/>
</dbReference>
<dbReference type="OrthoDB" id="1902587at2759"/>
<dbReference type="EC" id="5.2.1.8" evidence="2 5"/>
<dbReference type="PANTHER" id="PTHR43811">
    <property type="entry name" value="FKBP-TYPE PEPTIDYL-PROLYL CIS-TRANS ISOMERASE FKPA"/>
    <property type="match status" value="1"/>
</dbReference>
<evidence type="ECO:0000256" key="2">
    <source>
        <dbReference type="ARBA" id="ARBA00013194"/>
    </source>
</evidence>
<dbReference type="Gene3D" id="3.10.50.40">
    <property type="match status" value="1"/>
</dbReference>
<dbReference type="InterPro" id="IPR001179">
    <property type="entry name" value="PPIase_FKBP_dom"/>
</dbReference>
<evidence type="ECO:0000256" key="3">
    <source>
        <dbReference type="ARBA" id="ARBA00023110"/>
    </source>
</evidence>
<reference evidence="7" key="1">
    <citation type="submission" date="2020-11" db="EMBL/GenBank/DDBJ databases">
        <authorList>
            <person name="Tran Van P."/>
        </authorList>
    </citation>
    <scope>NUCLEOTIDE SEQUENCE</scope>
</reference>
<dbReference type="Proteomes" id="UP000677054">
    <property type="component" value="Unassembled WGS sequence"/>
</dbReference>
<dbReference type="PANTHER" id="PTHR43811:SF19">
    <property type="entry name" value="39 KDA FK506-BINDING NUCLEAR PROTEIN"/>
    <property type="match status" value="1"/>
</dbReference>
<evidence type="ECO:0000313" key="7">
    <source>
        <dbReference type="EMBL" id="CAD7252582.1"/>
    </source>
</evidence>
<dbReference type="EMBL" id="CAJPEV010004588">
    <property type="protein sequence ID" value="CAG0902040.1"/>
    <property type="molecule type" value="Genomic_DNA"/>
</dbReference>
<dbReference type="PROSITE" id="PS50059">
    <property type="entry name" value="FKBP_PPIASE"/>
    <property type="match status" value="1"/>
</dbReference>
<evidence type="ECO:0000256" key="4">
    <source>
        <dbReference type="ARBA" id="ARBA00023235"/>
    </source>
</evidence>
<dbReference type="GO" id="GO:0003755">
    <property type="term" value="F:peptidyl-prolyl cis-trans isomerase activity"/>
    <property type="evidence" value="ECO:0007669"/>
    <property type="project" value="UniProtKB-KW"/>
</dbReference>
<evidence type="ECO:0000256" key="5">
    <source>
        <dbReference type="PROSITE-ProRule" id="PRU00277"/>
    </source>
</evidence>
<dbReference type="InterPro" id="IPR046357">
    <property type="entry name" value="PPIase_dom_sf"/>
</dbReference>